<comment type="caution">
    <text evidence="2">The sequence shown here is derived from an EMBL/GenBank/DDBJ whole genome shotgun (WGS) entry which is preliminary data.</text>
</comment>
<feature type="compositionally biased region" description="Pro residues" evidence="1">
    <location>
        <begin position="236"/>
        <end position="248"/>
    </location>
</feature>
<proteinExistence type="predicted"/>
<feature type="compositionally biased region" description="Basic and acidic residues" evidence="1">
    <location>
        <begin position="216"/>
        <end position="231"/>
    </location>
</feature>
<protein>
    <submittedName>
        <fullName evidence="2">Uncharacterized protein</fullName>
    </submittedName>
</protein>
<dbReference type="AlphaFoldDB" id="A0AAD7E2I7"/>
<reference evidence="2" key="1">
    <citation type="submission" date="2023-03" db="EMBL/GenBank/DDBJ databases">
        <title>Massive genome expansion in bonnet fungi (Mycena s.s.) driven by repeated elements and novel gene families across ecological guilds.</title>
        <authorList>
            <consortium name="Lawrence Berkeley National Laboratory"/>
            <person name="Harder C.B."/>
            <person name="Miyauchi S."/>
            <person name="Viragh M."/>
            <person name="Kuo A."/>
            <person name="Thoen E."/>
            <person name="Andreopoulos B."/>
            <person name="Lu D."/>
            <person name="Skrede I."/>
            <person name="Drula E."/>
            <person name="Henrissat B."/>
            <person name="Morin E."/>
            <person name="Kohler A."/>
            <person name="Barry K."/>
            <person name="LaButti K."/>
            <person name="Morin E."/>
            <person name="Salamov A."/>
            <person name="Lipzen A."/>
            <person name="Mereny Z."/>
            <person name="Hegedus B."/>
            <person name="Baldrian P."/>
            <person name="Stursova M."/>
            <person name="Weitz H."/>
            <person name="Taylor A."/>
            <person name="Grigoriev I.V."/>
            <person name="Nagy L.G."/>
            <person name="Martin F."/>
            <person name="Kauserud H."/>
        </authorList>
    </citation>
    <scope>NUCLEOTIDE SEQUENCE</scope>
    <source>
        <strain evidence="2">9144</strain>
    </source>
</reference>
<gene>
    <name evidence="2" type="ORF">GGX14DRAFT_387362</name>
</gene>
<feature type="region of interest" description="Disordered" evidence="1">
    <location>
        <begin position="195"/>
        <end position="256"/>
    </location>
</feature>
<dbReference type="EMBL" id="JARJCW010000005">
    <property type="protein sequence ID" value="KAJ7224691.1"/>
    <property type="molecule type" value="Genomic_DNA"/>
</dbReference>
<evidence type="ECO:0000313" key="2">
    <source>
        <dbReference type="EMBL" id="KAJ7224691.1"/>
    </source>
</evidence>
<feature type="compositionally biased region" description="Basic and acidic residues" evidence="1">
    <location>
        <begin position="461"/>
        <end position="472"/>
    </location>
</feature>
<feature type="region of interest" description="Disordered" evidence="1">
    <location>
        <begin position="457"/>
        <end position="477"/>
    </location>
</feature>
<evidence type="ECO:0000256" key="1">
    <source>
        <dbReference type="SAM" id="MobiDB-lite"/>
    </source>
</evidence>
<organism evidence="2 3">
    <name type="scientific">Mycena pura</name>
    <dbReference type="NCBI Taxonomy" id="153505"/>
    <lineage>
        <taxon>Eukaryota</taxon>
        <taxon>Fungi</taxon>
        <taxon>Dikarya</taxon>
        <taxon>Basidiomycota</taxon>
        <taxon>Agaricomycotina</taxon>
        <taxon>Agaricomycetes</taxon>
        <taxon>Agaricomycetidae</taxon>
        <taxon>Agaricales</taxon>
        <taxon>Marasmiineae</taxon>
        <taxon>Mycenaceae</taxon>
        <taxon>Mycena</taxon>
    </lineage>
</organism>
<sequence>MEVFLCPKTSDKKDVSGGLLLVTRWSDGFSINIFPNTIIISISETHAPSRLPECTGRRLETASVQRRETRNNENFYTALHTDHREEAKKYLVDIPLQTKDEGHLRYDTGILRQGMSITQAKPNVSTLSMSSPSKTATAPKPIPTLVPTLLIVPSFELPTTKPASAPALAHVPTEANEKLKVVLASASVGSVMEVNSAPEDSAPEDFDPELDVFFDGNRDDASLAPAEDTRKGKAPATPPPPPPPPAPPNDTTEGASTSALPIFKRLGFTPDAKLPSRFAVGDHRTTRTHLAAMATEMARLDDKLAWVQNDLTDAADCASSYFHPINNDLTRALALNTQITSLGDFVNGQVDKRSAILADVILASNKHATNGIAAQSAIKELADRMAATGYDSHIEARLDSLTEVTQKILARISTLSDTSPPITPALAAVPAPPSAKVDLMDLDPIALKELVRQLIRPSGKRARDDEPHDSSRNVRQNTSAVVTIPASFQHIPHAQLALRAPVDAPATISLPEQVPAISLFPPVSTPAPLPPSPPVSLFPPTSTAAPLPLPLIAPPSAPPVTTSAYPSAPAAMQTAAPPLTHQVLFGPINFGHDPKLAKGDMARIIAHILPNAGRLTFRLRRAGDRNHTFAVFDSEDIATWVVAAWAATNGTRSQYEIVTARTMGPNA</sequence>
<feature type="compositionally biased region" description="Acidic residues" evidence="1">
    <location>
        <begin position="201"/>
        <end position="212"/>
    </location>
</feature>
<name>A0AAD7E2I7_9AGAR</name>
<keyword evidence="3" id="KW-1185">Reference proteome</keyword>
<dbReference type="Proteomes" id="UP001219525">
    <property type="component" value="Unassembled WGS sequence"/>
</dbReference>
<accession>A0AAD7E2I7</accession>
<evidence type="ECO:0000313" key="3">
    <source>
        <dbReference type="Proteomes" id="UP001219525"/>
    </source>
</evidence>